<protein>
    <recommendedName>
        <fullName evidence="6">Terminase</fullName>
    </recommendedName>
</protein>
<dbReference type="Pfam" id="PF20454">
    <property type="entry name" value="GpA_nuclease"/>
    <property type="match status" value="1"/>
</dbReference>
<dbReference type="PANTHER" id="PTHR34413:SF2">
    <property type="entry name" value="PROPHAGE TAIL FIBER ASSEMBLY PROTEIN HOMOLOG TFAE-RELATED"/>
    <property type="match status" value="1"/>
</dbReference>
<gene>
    <name evidence="4" type="ORF">GR217_34360</name>
</gene>
<name>A0AAE4YXD3_9HYPH</name>
<sequence length="725" mass="80368">MPDQKIWERFLPPVPPPAFADPWEAAGDALAVLEPARRIDVPTWAETSPRQIASPGFTGAWRNSFAAYMVEPSRMTTSRKYGAVVFVGPARTSKTEPLILNTIGHRIECHPRDMLVVCSTQDVAKQFSERKLGPMLRATRALRDRQMRGRGADNIHEKKFAGNMNLQIRWPVIGYFSQNEYFDVLLTDYDRMPDDVDGEGSAFSLARKRTQHAGSQAMVVCESSPGRVIERDDWEASTLHEAPPCSGILAEYNAGTRGGFYWTCPHCRDPFRPLMERLHFERKSTPGETARTVTMICPNGCVIGADRKFELNSSGVWLHETNDGQSLVPIDDPAVRDTDVVSYWLEGPVAALQSWEQLVLRAEQGRIQFEETGDEGALKATTNLDGGRPYLPQIRTLGEQLAPATLKALSEAYPLRAAPAGTRFITVQVDVQPNRFVVQVDAWGIGLERWLIDRFDIHAPPADAPDAAGRSIDPPRYYEDWAALTALLDIAYPVTGTGFALLPRSIVVDLHGAKGTTDNAYHWWRHHRRAGNVGRCYVVRGRGGTDRERAVYKTPEKVQGTKRRRKSDLMIVEAGTDPLKDEVIMSLTRKDAGPGKYHLSDQLADSVFAEFCAEARTEAGWREIKSGLRNEALDLAVYGKAMSIVLKAERINWARPPAWAVDGPENSFAVAIEAGSAPAKRRMKTPKAKKETAPAAAPAPPPAARKAPAKPGWINRPGGNWISRR</sequence>
<dbReference type="PANTHER" id="PTHR34413">
    <property type="entry name" value="PROPHAGE TAIL FIBER ASSEMBLY PROTEIN HOMOLOG TFAE-RELATED-RELATED"/>
    <property type="match status" value="1"/>
</dbReference>
<dbReference type="Pfam" id="PF05876">
    <property type="entry name" value="GpA_ATPase"/>
    <property type="match status" value="1"/>
</dbReference>
<dbReference type="InterPro" id="IPR046453">
    <property type="entry name" value="GpA_ATPase"/>
</dbReference>
<evidence type="ECO:0000256" key="1">
    <source>
        <dbReference type="SAM" id="MobiDB-lite"/>
    </source>
</evidence>
<evidence type="ECO:0000259" key="3">
    <source>
        <dbReference type="Pfam" id="PF20454"/>
    </source>
</evidence>
<proteinExistence type="predicted"/>
<evidence type="ECO:0000259" key="2">
    <source>
        <dbReference type="Pfam" id="PF05876"/>
    </source>
</evidence>
<accession>A0AAE4YXD3</accession>
<evidence type="ECO:0008006" key="6">
    <source>
        <dbReference type="Google" id="ProtNLM"/>
    </source>
</evidence>
<organism evidence="4 5">
    <name type="scientific">Rhizobium ruizarguesonis</name>
    <dbReference type="NCBI Taxonomy" id="2081791"/>
    <lineage>
        <taxon>Bacteria</taxon>
        <taxon>Pseudomonadati</taxon>
        <taxon>Pseudomonadota</taxon>
        <taxon>Alphaproteobacteria</taxon>
        <taxon>Hyphomicrobiales</taxon>
        <taxon>Rhizobiaceae</taxon>
        <taxon>Rhizobium/Agrobacterium group</taxon>
        <taxon>Rhizobium</taxon>
    </lineage>
</organism>
<feature type="domain" description="Terminase large subunit GpA endonuclease" evidence="3">
    <location>
        <begin position="341"/>
        <end position="653"/>
    </location>
</feature>
<dbReference type="EMBL" id="WUFC01000046">
    <property type="protein sequence ID" value="NEI52704.1"/>
    <property type="molecule type" value="Genomic_DNA"/>
</dbReference>
<evidence type="ECO:0000313" key="4">
    <source>
        <dbReference type="EMBL" id="NEI52704.1"/>
    </source>
</evidence>
<feature type="domain" description="Phage terminase large subunit GpA ATPase" evidence="2">
    <location>
        <begin position="58"/>
        <end position="317"/>
    </location>
</feature>
<evidence type="ECO:0000313" key="5">
    <source>
        <dbReference type="Proteomes" id="UP000661163"/>
    </source>
</evidence>
<dbReference type="GO" id="GO:0016887">
    <property type="term" value="F:ATP hydrolysis activity"/>
    <property type="evidence" value="ECO:0007669"/>
    <property type="project" value="InterPro"/>
</dbReference>
<dbReference type="InterPro" id="IPR046454">
    <property type="entry name" value="GpA_endonuclease"/>
</dbReference>
<reference evidence="4 5" key="1">
    <citation type="submission" date="2019-12" db="EMBL/GenBank/DDBJ databases">
        <title>Rhizobium genotypes associated with high levels of biological nitrogen fixation by grain legumes in a temperate-maritime cropping system.</title>
        <authorList>
            <person name="Maluk M."/>
            <person name="Francesc Ferrando Molina F."/>
            <person name="Lopez Del Egido L."/>
            <person name="Lafos M."/>
            <person name="Langarica-Fuentes A."/>
            <person name="Gebre Yohannes G."/>
            <person name="Young M.W."/>
            <person name="Martin P."/>
            <person name="Gantlett R."/>
            <person name="Kenicer G."/>
            <person name="Hawes C."/>
            <person name="Begg G.S."/>
            <person name="Quilliam R.S."/>
            <person name="Squire G.R."/>
            <person name="Poole P.S."/>
            <person name="Young P.W."/>
            <person name="Iannetta P.M."/>
            <person name="James E.K."/>
        </authorList>
    </citation>
    <scope>NUCLEOTIDE SEQUENCE [LARGE SCALE GENOMIC DNA]</scope>
    <source>
        <strain evidence="4 5">JHI985</strain>
    </source>
</reference>
<dbReference type="AlphaFoldDB" id="A0AAE4YXD3"/>
<dbReference type="InterPro" id="IPR051220">
    <property type="entry name" value="TFA_Chaperone"/>
</dbReference>
<comment type="caution">
    <text evidence="4">The sequence shown here is derived from an EMBL/GenBank/DDBJ whole genome shotgun (WGS) entry which is preliminary data.</text>
</comment>
<feature type="region of interest" description="Disordered" evidence="1">
    <location>
        <begin position="676"/>
        <end position="725"/>
    </location>
</feature>
<dbReference type="Proteomes" id="UP000661163">
    <property type="component" value="Unassembled WGS sequence"/>
</dbReference>
<dbReference type="GO" id="GO:0004519">
    <property type="term" value="F:endonuclease activity"/>
    <property type="evidence" value="ECO:0007669"/>
    <property type="project" value="InterPro"/>
</dbReference>
<dbReference type="RefSeq" id="WP_164566550.1">
    <property type="nucleotide sequence ID" value="NZ_WUFC01000046.1"/>
</dbReference>